<evidence type="ECO:0000313" key="9">
    <source>
        <dbReference type="Proteomes" id="UP000005867"/>
    </source>
</evidence>
<dbReference type="Pfam" id="PF00155">
    <property type="entry name" value="Aminotran_1_2"/>
    <property type="match status" value="1"/>
</dbReference>
<proteinExistence type="inferred from homology"/>
<evidence type="ECO:0000256" key="1">
    <source>
        <dbReference type="ARBA" id="ARBA00001933"/>
    </source>
</evidence>
<dbReference type="CDD" id="cd00609">
    <property type="entry name" value="AAT_like"/>
    <property type="match status" value="1"/>
</dbReference>
<dbReference type="PANTHER" id="PTHR46383">
    <property type="entry name" value="ASPARTATE AMINOTRANSFERASE"/>
    <property type="match status" value="1"/>
</dbReference>
<feature type="domain" description="Aminotransferase class I/classII large" evidence="7">
    <location>
        <begin position="57"/>
        <end position="411"/>
    </location>
</feature>
<dbReference type="InterPro" id="IPR015424">
    <property type="entry name" value="PyrdxlP-dep_Trfase"/>
</dbReference>
<accession>G7VGU8</accession>
<dbReference type="BioCyc" id="PSP1104324:GJSN-466-MONOMER"/>
<sequence length="418" mass="47338">MALVIYPLYKKRTRKHIYTIHPTDIMRGLSPRISALRESPTRKIDELREKLKRENRDVILLSTGQPSIPPPREVREALGELLKTESMELYGYTPSQGIYEVRQAVSEDLRRLGGLEVPPEQIVLTAGGQAAMFSTLATLIEPGDEVVVTDPTYFGYRPLLEYFGAVIKPIVTSLEGGFQPDPEILKGVVSRKTKAMILVSPDNPTGRTLKEDVAKAVADLAVDYDFWLITDEAYKTLIYEGSHVYLYKMAPERTISINTFSKDPAIPGWRLGYVYGPPEVIPRIKLVNEEMVYCPPSFAQRLVAIYLRSESRTRYIREVVEIYRQKRDVAVAALRRYVPEARFVVPSGSMFVFADLSRYISDGEIFARELLERYGVAVVPGSYFSNVYKAAVRISFVTETPQRIEEGIRRIGEALRAT</sequence>
<dbReference type="GO" id="GO:0030170">
    <property type="term" value="F:pyridoxal phosphate binding"/>
    <property type="evidence" value="ECO:0007669"/>
    <property type="project" value="InterPro"/>
</dbReference>
<evidence type="ECO:0000256" key="2">
    <source>
        <dbReference type="ARBA" id="ARBA00007441"/>
    </source>
</evidence>
<comment type="cofactor">
    <cofactor evidence="1">
        <name>pyridoxal 5'-phosphate</name>
        <dbReference type="ChEBI" id="CHEBI:597326"/>
    </cofactor>
</comment>
<organism evidence="8 9">
    <name type="scientific">Pyrobaculum ferrireducens</name>
    <dbReference type="NCBI Taxonomy" id="1104324"/>
    <lineage>
        <taxon>Archaea</taxon>
        <taxon>Thermoproteota</taxon>
        <taxon>Thermoprotei</taxon>
        <taxon>Thermoproteales</taxon>
        <taxon>Thermoproteaceae</taxon>
        <taxon>Pyrobaculum</taxon>
    </lineage>
</organism>
<dbReference type="KEGG" id="pyr:P186_0478"/>
<evidence type="ECO:0000313" key="8">
    <source>
        <dbReference type="EMBL" id="AET31931.1"/>
    </source>
</evidence>
<dbReference type="Proteomes" id="UP000005867">
    <property type="component" value="Chromosome"/>
</dbReference>
<gene>
    <name evidence="8" type="ORF">P186_0478</name>
</gene>
<evidence type="ECO:0000256" key="4">
    <source>
        <dbReference type="ARBA" id="ARBA00022576"/>
    </source>
</evidence>
<comment type="similarity">
    <text evidence="2">Belongs to the class-I pyridoxal-phosphate-dependent aminotransferase family.</text>
</comment>
<dbReference type="GO" id="GO:0006520">
    <property type="term" value="P:amino acid metabolic process"/>
    <property type="evidence" value="ECO:0007669"/>
    <property type="project" value="InterPro"/>
</dbReference>
<dbReference type="InterPro" id="IPR050596">
    <property type="entry name" value="AspAT/PAT-like"/>
</dbReference>
<dbReference type="Gene3D" id="3.40.640.10">
    <property type="entry name" value="Type I PLP-dependent aspartate aminotransferase-like (Major domain)"/>
    <property type="match status" value="1"/>
</dbReference>
<keyword evidence="9" id="KW-1185">Reference proteome</keyword>
<evidence type="ECO:0000256" key="3">
    <source>
        <dbReference type="ARBA" id="ARBA00011738"/>
    </source>
</evidence>
<keyword evidence="4 8" id="KW-0032">Aminotransferase</keyword>
<evidence type="ECO:0000256" key="5">
    <source>
        <dbReference type="ARBA" id="ARBA00022679"/>
    </source>
</evidence>
<dbReference type="GO" id="GO:0008483">
    <property type="term" value="F:transaminase activity"/>
    <property type="evidence" value="ECO:0007669"/>
    <property type="project" value="UniProtKB-KW"/>
</dbReference>
<protein>
    <submittedName>
        <fullName evidence="8">Aspartate aminotransferase (AspC), conjectural</fullName>
    </submittedName>
</protein>
<dbReference type="STRING" id="1104324.P186_0478"/>
<dbReference type="PANTHER" id="PTHR46383:SF1">
    <property type="entry name" value="ASPARTATE AMINOTRANSFERASE"/>
    <property type="match status" value="1"/>
</dbReference>
<dbReference type="eggNOG" id="arCOG01130">
    <property type="taxonomic scope" value="Archaea"/>
</dbReference>
<comment type="subunit">
    <text evidence="3">Homodimer.</text>
</comment>
<dbReference type="AlphaFoldDB" id="G7VGU8"/>
<dbReference type="EMBL" id="CP003098">
    <property type="protein sequence ID" value="AET31931.1"/>
    <property type="molecule type" value="Genomic_DNA"/>
</dbReference>
<name>G7VGU8_9CREN</name>
<keyword evidence="5 8" id="KW-0808">Transferase</keyword>
<keyword evidence="6" id="KW-0663">Pyridoxal phosphate</keyword>
<dbReference type="InterPro" id="IPR015421">
    <property type="entry name" value="PyrdxlP-dep_Trfase_major"/>
</dbReference>
<dbReference type="HOGENOM" id="CLU_017584_4_3_2"/>
<dbReference type="InterPro" id="IPR004839">
    <property type="entry name" value="Aminotransferase_I/II_large"/>
</dbReference>
<reference evidence="8 9" key="1">
    <citation type="journal article" date="2012" name="J. Bacteriol.">
        <title>Complete genome sequence of strain 1860, a crenarchaeon of the genus pyrobaculum able to grow with various electron acceptors.</title>
        <authorList>
            <person name="Mardanov A.V."/>
            <person name="Gumerov V.M."/>
            <person name="Slobodkina G.B."/>
            <person name="Beletsky A.V."/>
            <person name="Bonch-Osmolovskaya E.A."/>
            <person name="Ravin N.V."/>
            <person name="Skryabin K.G."/>
        </authorList>
    </citation>
    <scope>NUCLEOTIDE SEQUENCE [LARGE SCALE GENOMIC DNA]</scope>
    <source>
        <strain evidence="8 9">1860</strain>
    </source>
</reference>
<dbReference type="SUPFAM" id="SSF53383">
    <property type="entry name" value="PLP-dependent transferases"/>
    <property type="match status" value="1"/>
</dbReference>
<evidence type="ECO:0000256" key="6">
    <source>
        <dbReference type="ARBA" id="ARBA00022898"/>
    </source>
</evidence>
<evidence type="ECO:0000259" key="7">
    <source>
        <dbReference type="Pfam" id="PF00155"/>
    </source>
</evidence>